<accession>A0ACC2V3N9</accession>
<evidence type="ECO:0000313" key="2">
    <source>
        <dbReference type="Proteomes" id="UP001241377"/>
    </source>
</evidence>
<organism evidence="1 2">
    <name type="scientific">Naganishia cerealis</name>
    <dbReference type="NCBI Taxonomy" id="610337"/>
    <lineage>
        <taxon>Eukaryota</taxon>
        <taxon>Fungi</taxon>
        <taxon>Dikarya</taxon>
        <taxon>Basidiomycota</taxon>
        <taxon>Agaricomycotina</taxon>
        <taxon>Tremellomycetes</taxon>
        <taxon>Filobasidiales</taxon>
        <taxon>Filobasidiaceae</taxon>
        <taxon>Naganishia</taxon>
    </lineage>
</organism>
<name>A0ACC2V3N9_9TREE</name>
<dbReference type="EMBL" id="JASBWR010000116">
    <property type="protein sequence ID" value="KAJ9093968.1"/>
    <property type="molecule type" value="Genomic_DNA"/>
</dbReference>
<dbReference type="Proteomes" id="UP001241377">
    <property type="component" value="Unassembled WGS sequence"/>
</dbReference>
<gene>
    <name evidence="1" type="ORF">QFC19_008098</name>
</gene>
<proteinExistence type="predicted"/>
<reference evidence="1" key="1">
    <citation type="submission" date="2023-04" db="EMBL/GenBank/DDBJ databases">
        <title>Draft Genome sequencing of Naganishia species isolated from polar environments using Oxford Nanopore Technology.</title>
        <authorList>
            <person name="Leo P."/>
            <person name="Venkateswaran K."/>
        </authorList>
    </citation>
    <scope>NUCLEOTIDE SEQUENCE</scope>
    <source>
        <strain evidence="1">MNA-CCFEE 5261</strain>
    </source>
</reference>
<sequence length="178" mass="20859">MWPFSSDKDSTQVSKELPEDLGAFFEQANPETSQQSKFEVSPQQNKVNSILRQREKQPYSHEFDQYKRRETLKSATQVNCAEIQQQVVECLRGWNLTLSNRCEAEIKTHTKCVETQTRALKQLFYEDCVDVEQCKKIRYVVDKLFVDNYGQYGEHINDEESSIKFNSGVENAFAKIWR</sequence>
<keyword evidence="2" id="KW-1185">Reference proteome</keyword>
<comment type="caution">
    <text evidence="1">The sequence shown here is derived from an EMBL/GenBank/DDBJ whole genome shotgun (WGS) entry which is preliminary data.</text>
</comment>
<evidence type="ECO:0000313" key="1">
    <source>
        <dbReference type="EMBL" id="KAJ9093968.1"/>
    </source>
</evidence>
<protein>
    <submittedName>
        <fullName evidence="1">Uncharacterized protein</fullName>
    </submittedName>
</protein>